<evidence type="ECO:0000313" key="1">
    <source>
        <dbReference type="EMBL" id="SHE65837.1"/>
    </source>
</evidence>
<accession>A0A1M4VAD9</accession>
<keyword evidence="2" id="KW-1185">Reference proteome</keyword>
<protein>
    <recommendedName>
        <fullName evidence="3">MarR family transcriptional regulator</fullName>
    </recommendedName>
</protein>
<organism evidence="1 2">
    <name type="scientific">Microbulbifer donghaiensis</name>
    <dbReference type="NCBI Taxonomy" id="494016"/>
    <lineage>
        <taxon>Bacteria</taxon>
        <taxon>Pseudomonadati</taxon>
        <taxon>Pseudomonadota</taxon>
        <taxon>Gammaproteobacteria</taxon>
        <taxon>Cellvibrionales</taxon>
        <taxon>Microbulbiferaceae</taxon>
        <taxon>Microbulbifer</taxon>
    </lineage>
</organism>
<dbReference type="OrthoDB" id="273614at2"/>
<gene>
    <name evidence="1" type="ORF">SAMN04487965_0370</name>
</gene>
<dbReference type="Gene3D" id="1.10.10.10">
    <property type="entry name" value="Winged helix-like DNA-binding domain superfamily/Winged helix DNA-binding domain"/>
    <property type="match status" value="1"/>
</dbReference>
<dbReference type="Proteomes" id="UP000184170">
    <property type="component" value="Unassembled WGS sequence"/>
</dbReference>
<dbReference type="InterPro" id="IPR036390">
    <property type="entry name" value="WH_DNA-bd_sf"/>
</dbReference>
<dbReference type="InterPro" id="IPR036388">
    <property type="entry name" value="WH-like_DNA-bd_sf"/>
</dbReference>
<proteinExistence type="predicted"/>
<dbReference type="AlphaFoldDB" id="A0A1M4VAD9"/>
<dbReference type="STRING" id="494016.SAMN04487965_0370"/>
<reference evidence="2" key="1">
    <citation type="submission" date="2016-11" db="EMBL/GenBank/DDBJ databases">
        <authorList>
            <person name="Varghese N."/>
            <person name="Submissions S."/>
        </authorList>
    </citation>
    <scope>NUCLEOTIDE SEQUENCE [LARGE SCALE GENOMIC DNA]</scope>
    <source>
        <strain evidence="2">CGMCC 1.7063</strain>
    </source>
</reference>
<dbReference type="SUPFAM" id="SSF46785">
    <property type="entry name" value="Winged helix' DNA-binding domain"/>
    <property type="match status" value="1"/>
</dbReference>
<sequence>MELKIYRSLKGFLGLLKDRGTNGREMPVGAAQVFLELAADDGLTMTQVMQRTGQTQSSASRNSRMLTAWTTPKLQGLDLAEWRAAPDDFRSKHLFLNPKGKKLIKRITHIMGEVV</sequence>
<dbReference type="EMBL" id="FQVA01000001">
    <property type="protein sequence ID" value="SHE65837.1"/>
    <property type="molecule type" value="Genomic_DNA"/>
</dbReference>
<evidence type="ECO:0000313" key="2">
    <source>
        <dbReference type="Proteomes" id="UP000184170"/>
    </source>
</evidence>
<dbReference type="RefSeq" id="WP_073270868.1">
    <property type="nucleotide sequence ID" value="NZ_FQVA01000001.1"/>
</dbReference>
<evidence type="ECO:0008006" key="3">
    <source>
        <dbReference type="Google" id="ProtNLM"/>
    </source>
</evidence>
<name>A0A1M4VAD9_9GAMM</name>